<feature type="domain" description="DH" evidence="6">
    <location>
        <begin position="388"/>
        <end position="564"/>
    </location>
</feature>
<dbReference type="CDD" id="cd00174">
    <property type="entry name" value="SH3"/>
    <property type="match status" value="1"/>
</dbReference>
<reference evidence="8 9" key="1">
    <citation type="journal article" date="2016" name="Nat. Commun.">
        <title>Extremotolerant tardigrade genome and improved radiotolerance of human cultured cells by tardigrade-unique protein.</title>
        <authorList>
            <person name="Hashimoto T."/>
            <person name="Horikawa D.D."/>
            <person name="Saito Y."/>
            <person name="Kuwahara H."/>
            <person name="Kozuka-Hata H."/>
            <person name="Shin-I T."/>
            <person name="Minakuchi Y."/>
            <person name="Ohishi K."/>
            <person name="Motoyama A."/>
            <person name="Aizu T."/>
            <person name="Enomoto A."/>
            <person name="Kondo K."/>
            <person name="Tanaka S."/>
            <person name="Hara Y."/>
            <person name="Koshikawa S."/>
            <person name="Sagara H."/>
            <person name="Miura T."/>
            <person name="Yokobori S."/>
            <person name="Miyagawa K."/>
            <person name="Suzuki Y."/>
            <person name="Kubo T."/>
            <person name="Oyama M."/>
            <person name="Kohara Y."/>
            <person name="Fujiyama A."/>
            <person name="Arakawa K."/>
            <person name="Katayama T."/>
            <person name="Toyoda A."/>
            <person name="Kunieda T."/>
        </authorList>
    </citation>
    <scope>NUCLEOTIDE SEQUENCE [LARGE SCALE GENOMIC DNA]</scope>
    <source>
        <strain evidence="8 9">YOKOZUNA-1</strain>
    </source>
</reference>
<dbReference type="OrthoDB" id="6244550at2759"/>
<dbReference type="EMBL" id="BDGG01000004">
    <property type="protein sequence ID" value="GAU97821.1"/>
    <property type="molecule type" value="Genomic_DNA"/>
</dbReference>
<feature type="domain" description="BAR" evidence="7">
    <location>
        <begin position="606"/>
        <end position="818"/>
    </location>
</feature>
<dbReference type="InterPro" id="IPR004148">
    <property type="entry name" value="BAR_dom"/>
</dbReference>
<accession>A0A1D1V7Z6</accession>
<dbReference type="Gene3D" id="1.20.1270.60">
    <property type="entry name" value="Arfaptin homology (AH) domain/BAR domain"/>
    <property type="match status" value="1"/>
</dbReference>
<dbReference type="InterPro" id="IPR001452">
    <property type="entry name" value="SH3_domain"/>
</dbReference>
<feature type="compositionally biased region" description="Polar residues" evidence="4">
    <location>
        <begin position="140"/>
        <end position="159"/>
    </location>
</feature>
<feature type="domain" description="SH3" evidence="5">
    <location>
        <begin position="250"/>
        <end position="310"/>
    </location>
</feature>
<gene>
    <name evidence="8" type="primary">RvY_09052-1</name>
    <name evidence="8" type="synonym">RvY_09052.1</name>
    <name evidence="8" type="ORF">RvY_09052</name>
</gene>
<evidence type="ECO:0000259" key="5">
    <source>
        <dbReference type="PROSITE" id="PS50002"/>
    </source>
</evidence>
<proteinExistence type="predicted"/>
<dbReference type="STRING" id="947166.A0A1D1V7Z6"/>
<dbReference type="AlphaFoldDB" id="A0A1D1V7Z6"/>
<feature type="compositionally biased region" description="Basic and acidic residues" evidence="4">
    <location>
        <begin position="865"/>
        <end position="880"/>
    </location>
</feature>
<feature type="domain" description="SH3" evidence="5">
    <location>
        <begin position="1005"/>
        <end position="1068"/>
    </location>
</feature>
<dbReference type="PROSITE" id="PS50002">
    <property type="entry name" value="SH3"/>
    <property type="match status" value="5"/>
</dbReference>
<dbReference type="PROSITE" id="PS50010">
    <property type="entry name" value="DH_2"/>
    <property type="match status" value="1"/>
</dbReference>
<dbReference type="InterPro" id="IPR035899">
    <property type="entry name" value="DBL_dom_sf"/>
</dbReference>
<keyword evidence="2" id="KW-0344">Guanine-nucleotide releasing factor</keyword>
<evidence type="ECO:0000256" key="4">
    <source>
        <dbReference type="SAM" id="MobiDB-lite"/>
    </source>
</evidence>
<evidence type="ECO:0000259" key="7">
    <source>
        <dbReference type="PROSITE" id="PS51021"/>
    </source>
</evidence>
<dbReference type="Pfam" id="PF00621">
    <property type="entry name" value="RhoGEF"/>
    <property type="match status" value="1"/>
</dbReference>
<sequence>MEATPDYIYGRAVTDYWTDHPSEELSVSLNDLVKLLRKEGRKQFYAVNLVTGHEGLIPTYCISPLRLPEVGITNETPIFFAVNDFRGTEQGDLSFSKGGIIVGEYAVDSSWWYGCCESYHGIFPIQWVRRLLPDEAPPSTLDNSGQRTASSDYSQNTGESYGEAGVYGPYGRALYDFKSGVPGELQFSAGDYISLLRYVDDNWIEGELLDGRHGILPAAYIEIIQPLENQMQTSYERTELASEEQVENFPPDTYAIVLAEYVSASQEEPSFQVGDTVTVLSRRGYAWVEAMDDYGNVGFCPAGNLKIIGSEPDEAKLSSNIDDLSLHSGDSAERSVNSASPVFSARGVPSNKSENRSGRSSALQSDVIPVYSTQKSEEETPNDDWQTKRKKIVKEIVETERDYLESVKTCVKVLRQDPPPPPEFNVKLVMGNIEAVLRSSESLLRDLRVSDEQVGECFLRHLNSDLRTVYLAYCKDNAGIEALVKYKDIPHVSSYMSAKVADIRTQTNCFDLPSMFIKPLQRVLKYPLLMDKLLKATPENHPDQIFVKDSLKTLTEMAGTINELKRRKELVEKYRNPGSSGGLTNRLSRMSFHSVAKKSSRIGLKISSTFGFTTLMQDTAFQTEERRFQVSKRAVKHLLRNVEDFIEQILCLVPLFSSISNNFLNLLGTSAKEGTAFSKSQCCIGESIQENYVPKMRNHVVWPLQEILKRCQGPDNLISKRHAKLIDFENCKRKVERMKSDQRTQSMVGETELAKKTYQALNAQLLEDLPKFNAVLARIMQSCIESFLYLRKVLFHMCANELSLFMASSEKVEHPKSLSQKINNVLAVFRKLDFGTSVANASVAHSASQNDVWIDKDRKYDRLSSTDARRIDTPETDRKGLRAQQRTSLPASISPLLIKSISAQSSTPRETYRVVSDVQPKSAMDLVLRSGDIVEVIKKKDAMGSEYRWFVESKGQQGFVPKEALQGPLALSAETRPPPVPLRNNIQHRSPTSTRDSANTQLTTEATERCVAGFSFNPTGPYQLRLVAGQPVKVLVQHDLDGNGEWYYVEDTHGARGYVPSSYLKFST</sequence>
<dbReference type="SMART" id="SM00326">
    <property type="entry name" value="SH3"/>
    <property type="match status" value="6"/>
</dbReference>
<evidence type="ECO:0000256" key="3">
    <source>
        <dbReference type="PROSITE-ProRule" id="PRU00192"/>
    </source>
</evidence>
<dbReference type="InterPro" id="IPR027267">
    <property type="entry name" value="AH/BAR_dom_sf"/>
</dbReference>
<feature type="domain" description="SH3" evidence="5">
    <location>
        <begin position="166"/>
        <end position="226"/>
    </location>
</feature>
<dbReference type="Pfam" id="PF00018">
    <property type="entry name" value="SH3_1"/>
    <property type="match status" value="1"/>
</dbReference>
<feature type="region of interest" description="Disordered" evidence="4">
    <location>
        <begin position="972"/>
        <end position="1000"/>
    </location>
</feature>
<dbReference type="GO" id="GO:0005737">
    <property type="term" value="C:cytoplasm"/>
    <property type="evidence" value="ECO:0007669"/>
    <property type="project" value="InterPro"/>
</dbReference>
<keyword evidence="1 3" id="KW-0728">SH3 domain</keyword>
<dbReference type="SUPFAM" id="SSF48065">
    <property type="entry name" value="DBL homology domain (DH-domain)"/>
    <property type="match status" value="1"/>
</dbReference>
<feature type="region of interest" description="Disordered" evidence="4">
    <location>
        <begin position="865"/>
        <end position="887"/>
    </location>
</feature>
<feature type="compositionally biased region" description="Polar residues" evidence="4">
    <location>
        <begin position="984"/>
        <end position="1000"/>
    </location>
</feature>
<feature type="region of interest" description="Disordered" evidence="4">
    <location>
        <begin position="328"/>
        <end position="385"/>
    </location>
</feature>
<dbReference type="SMART" id="SM00325">
    <property type="entry name" value="RhoGEF"/>
    <property type="match status" value="1"/>
</dbReference>
<dbReference type="InterPro" id="IPR051492">
    <property type="entry name" value="Dynamin-Rho_GEF"/>
</dbReference>
<organism evidence="8 9">
    <name type="scientific">Ramazzottius varieornatus</name>
    <name type="common">Water bear</name>
    <name type="synonym">Tardigrade</name>
    <dbReference type="NCBI Taxonomy" id="947166"/>
    <lineage>
        <taxon>Eukaryota</taxon>
        <taxon>Metazoa</taxon>
        <taxon>Ecdysozoa</taxon>
        <taxon>Tardigrada</taxon>
        <taxon>Eutardigrada</taxon>
        <taxon>Parachela</taxon>
        <taxon>Hypsibioidea</taxon>
        <taxon>Ramazzottiidae</taxon>
        <taxon>Ramazzottius</taxon>
    </lineage>
</organism>
<evidence type="ECO:0000313" key="9">
    <source>
        <dbReference type="Proteomes" id="UP000186922"/>
    </source>
</evidence>
<dbReference type="Pfam" id="PF07653">
    <property type="entry name" value="SH3_2"/>
    <property type="match status" value="2"/>
</dbReference>
<dbReference type="InterPro" id="IPR036028">
    <property type="entry name" value="SH3-like_dom_sf"/>
</dbReference>
<dbReference type="InterPro" id="IPR000219">
    <property type="entry name" value="DH_dom"/>
</dbReference>
<dbReference type="PROSITE" id="PS51021">
    <property type="entry name" value="BAR"/>
    <property type="match status" value="1"/>
</dbReference>
<dbReference type="SUPFAM" id="SSF103657">
    <property type="entry name" value="BAR/IMD domain-like"/>
    <property type="match status" value="1"/>
</dbReference>
<dbReference type="Proteomes" id="UP000186922">
    <property type="component" value="Unassembled WGS sequence"/>
</dbReference>
<evidence type="ECO:0000259" key="6">
    <source>
        <dbReference type="PROSITE" id="PS50010"/>
    </source>
</evidence>
<dbReference type="Gene3D" id="1.20.900.10">
    <property type="entry name" value="Dbl homology (DH) domain"/>
    <property type="match status" value="1"/>
</dbReference>
<feature type="domain" description="SH3" evidence="5">
    <location>
        <begin position="907"/>
        <end position="970"/>
    </location>
</feature>
<dbReference type="SUPFAM" id="SSF50044">
    <property type="entry name" value="SH3-domain"/>
    <property type="match status" value="6"/>
</dbReference>
<dbReference type="PANTHER" id="PTHR22834:SF20">
    <property type="entry name" value="SH3 DOMAIN-CONTAINING PROTEIN"/>
    <property type="match status" value="1"/>
</dbReference>
<evidence type="ECO:0000256" key="1">
    <source>
        <dbReference type="ARBA" id="ARBA00022443"/>
    </source>
</evidence>
<name>A0A1D1V7Z6_RAMVA</name>
<feature type="region of interest" description="Disordered" evidence="4">
    <location>
        <begin position="138"/>
        <end position="160"/>
    </location>
</feature>
<protein>
    <recommendedName>
        <fullName evidence="10">Dynamin-binding protein</fullName>
    </recommendedName>
</protein>
<feature type="domain" description="SH3" evidence="5">
    <location>
        <begin position="5"/>
        <end position="67"/>
    </location>
</feature>
<dbReference type="SMART" id="SM00721">
    <property type="entry name" value="BAR"/>
    <property type="match status" value="1"/>
</dbReference>
<keyword evidence="9" id="KW-1185">Reference proteome</keyword>
<evidence type="ECO:0000313" key="8">
    <source>
        <dbReference type="EMBL" id="GAU97821.1"/>
    </source>
</evidence>
<dbReference type="PRINTS" id="PR00499">
    <property type="entry name" value="P67PHOX"/>
</dbReference>
<evidence type="ECO:0008006" key="10">
    <source>
        <dbReference type="Google" id="ProtNLM"/>
    </source>
</evidence>
<evidence type="ECO:0000256" key="2">
    <source>
        <dbReference type="ARBA" id="ARBA00022658"/>
    </source>
</evidence>
<dbReference type="Gene3D" id="2.30.30.40">
    <property type="entry name" value="SH3 Domains"/>
    <property type="match status" value="5"/>
</dbReference>
<dbReference type="PANTHER" id="PTHR22834">
    <property type="entry name" value="NUCLEAR FUSION PROTEIN FUS2"/>
    <property type="match status" value="1"/>
</dbReference>
<dbReference type="GO" id="GO:0005085">
    <property type="term" value="F:guanyl-nucleotide exchange factor activity"/>
    <property type="evidence" value="ECO:0007669"/>
    <property type="project" value="UniProtKB-KW"/>
</dbReference>
<dbReference type="CDD" id="cd00160">
    <property type="entry name" value="RhoGEF"/>
    <property type="match status" value="1"/>
</dbReference>
<comment type="caution">
    <text evidence="8">The sequence shown here is derived from an EMBL/GenBank/DDBJ whole genome shotgun (WGS) entry which is preliminary data.</text>
</comment>
<dbReference type="Pfam" id="PF03114">
    <property type="entry name" value="BAR"/>
    <property type="match status" value="1"/>
</dbReference>